<feature type="compositionally biased region" description="Polar residues" evidence="1">
    <location>
        <begin position="864"/>
        <end position="874"/>
    </location>
</feature>
<dbReference type="EMBL" id="JAHIBW010000004">
    <property type="protein sequence ID" value="KAG7311467.1"/>
    <property type="molecule type" value="Genomic_DNA"/>
</dbReference>
<feature type="region of interest" description="Disordered" evidence="1">
    <location>
        <begin position="864"/>
        <end position="944"/>
    </location>
</feature>
<feature type="region of interest" description="Disordered" evidence="1">
    <location>
        <begin position="1261"/>
        <end position="1286"/>
    </location>
</feature>
<dbReference type="Proteomes" id="UP000823941">
    <property type="component" value="Chromosome 4"/>
</dbReference>
<feature type="region of interest" description="Disordered" evidence="1">
    <location>
        <begin position="285"/>
        <end position="309"/>
    </location>
</feature>
<evidence type="ECO:0000313" key="3">
    <source>
        <dbReference type="Proteomes" id="UP000823941"/>
    </source>
</evidence>
<keyword evidence="3" id="KW-1185">Reference proteome</keyword>
<feature type="compositionally biased region" description="Acidic residues" evidence="1">
    <location>
        <begin position="224"/>
        <end position="240"/>
    </location>
</feature>
<proteinExistence type="predicted"/>
<feature type="compositionally biased region" description="Basic and acidic residues" evidence="1">
    <location>
        <begin position="1343"/>
        <end position="1361"/>
    </location>
</feature>
<feature type="region of interest" description="Disordered" evidence="1">
    <location>
        <begin position="215"/>
        <end position="244"/>
    </location>
</feature>
<feature type="region of interest" description="Disordered" evidence="1">
    <location>
        <begin position="1398"/>
        <end position="1456"/>
    </location>
</feature>
<reference evidence="2 3" key="1">
    <citation type="submission" date="2021-06" db="EMBL/GenBank/DDBJ databases">
        <title>A haploid diamondback moth (Plutella xylostella L.) genome assembly resolves 31 chromosomes and identifies a diamide resistance mutation.</title>
        <authorList>
            <person name="Ward C.M."/>
            <person name="Perry K.D."/>
            <person name="Baker G."/>
            <person name="Powis K."/>
            <person name="Heckel D.G."/>
            <person name="Baxter S.W."/>
        </authorList>
    </citation>
    <scope>NUCLEOTIDE SEQUENCE [LARGE SCALE GENOMIC DNA]</scope>
    <source>
        <strain evidence="2 3">LV</strain>
        <tissue evidence="2">Single pupa</tissue>
    </source>
</reference>
<gene>
    <name evidence="2" type="ORF">JYU34_002509</name>
</gene>
<accession>A0ABQ7R2E0</accession>
<feature type="region of interest" description="Disordered" evidence="1">
    <location>
        <begin position="1018"/>
        <end position="1113"/>
    </location>
</feature>
<feature type="region of interest" description="Disordered" evidence="1">
    <location>
        <begin position="1303"/>
        <end position="1377"/>
    </location>
</feature>
<feature type="compositionally biased region" description="Polar residues" evidence="1">
    <location>
        <begin position="1096"/>
        <end position="1110"/>
    </location>
</feature>
<organism evidence="2 3">
    <name type="scientific">Plutella xylostella</name>
    <name type="common">Diamondback moth</name>
    <name type="synonym">Plutella maculipennis</name>
    <dbReference type="NCBI Taxonomy" id="51655"/>
    <lineage>
        <taxon>Eukaryota</taxon>
        <taxon>Metazoa</taxon>
        <taxon>Ecdysozoa</taxon>
        <taxon>Arthropoda</taxon>
        <taxon>Hexapoda</taxon>
        <taxon>Insecta</taxon>
        <taxon>Pterygota</taxon>
        <taxon>Neoptera</taxon>
        <taxon>Endopterygota</taxon>
        <taxon>Lepidoptera</taxon>
        <taxon>Glossata</taxon>
        <taxon>Ditrysia</taxon>
        <taxon>Yponomeutoidea</taxon>
        <taxon>Plutellidae</taxon>
        <taxon>Plutella</taxon>
    </lineage>
</organism>
<evidence type="ECO:0000256" key="1">
    <source>
        <dbReference type="SAM" id="MobiDB-lite"/>
    </source>
</evidence>
<protein>
    <submittedName>
        <fullName evidence="2">Uncharacterized protein</fullName>
    </submittedName>
</protein>
<feature type="compositionally biased region" description="Polar residues" evidence="1">
    <location>
        <begin position="895"/>
        <end position="920"/>
    </location>
</feature>
<sequence length="1906" mass="216645">MASSFGDVVLDFDLDFLHQTNNASVLPPKLDKLKKQVYIAKKRTIAVDSLIRKYYEKKEENDQLEKQLLEAREECKQACINYDNAIHRLAQLEEKDNKLVQENKEYQEKYLLSESRCQGIQSHANQLQSLIKEQETKIESLEIENQLQKCSKKNSEKKICSLENSLKNLEGQVSTLKKEKSDLEKDVSLFKEIALGKKKIDEEVKVLMKKYNGIEDNGGKELSEAEGDDFIEEEEEEEETANPHYNMEEASWQGIDDDNHPPVQDELLECKSVIIFEMVPKSPEEEESIIKTCPSSPTPTPLTEHQEEKRPEVAVLNDIMDHNSENSNEVIGSEDTGRGSSLHFSDDNDKCFNSPEYDSNHSPINTDIIITNKQITSGEANVTTTEGIINNKQISKNENLQDEYEDTSLIMPNDIFEVPEVKEGTDILRGRDSPFEYYDDNDDCYDSPDVGRSVSPMDTEVTINDMQILRDEHILNIVLDDDCKSTLQITSNETFNIPLGKQVDIGPDSPIQVSNDTHKTPTGHDHCRTGNLINTDKLIDSNHISTSQENLGIVREVANEASPVVSNGEVFKIPEVKQTADKFMQPKRVQFNDGTTSPVDKDLFEINNKNELITSPKCKTQGASVEIETSPVKSNKKPVTILSNCKVEFSQLAPISCEKVHEEAHCVTLNSNNTLCDENSIDDAEVSNILNKMSLRYNIITPLPLSPRLAVPPPQRESCESPEIPNINKHDKILQSISDLTKMLVNFQASLPDIVKPIVYSAMNEKIKLDSSHSKNEIVLPTNDHENANDFGTIYNQTVSKIQNTFDATYNSIPDITFTQPDQDNVEPENSDQIQETHEEELEIPCEDHLSEEETDLIIICGDVNQTPEPVSNPSDRRPPRLVDGFQFDEPCSDGPNSSDYDNVNSTNNTLEPVDSSLQTNCDSNLDESNNNNIENNHRVKKQKQSKLQKLRKRLVPRNKIKLDDLPIKKAKSKLQALPQRSSKLAPLEILSNKAYYQKAASVVAEFREKQKMLEHNKIIKKGNSKSKDVEIDKTDLKQKQNNKDHTQENTKSKDAELPHARLKSPVPISGSMKEESAIPRTSTCVQGSPEKTKVGESTINSPTGSVTTRSRSKVESAIKRLFGNDCDDEPTMDCDKFGSVVASKQAVKETIPDKSQTRRRSLTDRKVNAATSDKLISSVTCKQAVQETLNKPQTRRQSLTYKNKFADGVDKLESVGNSKQVAKDLPMYKSQTPLRCYTNKKTFTSKNTDTLEPVVGCKQAARDKVSDHPQTRRRSFDKKPITDGGDKLNLVGSCETVIEETTLNKPLTRRHSSTDKNSSADGDKLRMAEKTPPNTPRTRRQSLIDKKSIAGTDDKLKPVEETPWNKPQTRRQLLLNEKKSITSSDCKVEEVCFSDDAARGTAPNTPQSRRSSLKRHSTDTPDFTPKRVLRSSNVIVSDEGRKDKENKTNNTDHSPVLKEVQILVPKANLEVIKKRLKSTSETEDHQHSSDVQPKDSILCKMIDKYGSNNSCWKNMKKVPEHITNSICNNIEDSIKKIIETEGDCKEAMDKLVESIQCLNYKHFLIGLMQYLRNPERKTELFSKTCAPPSPPMTKSEQVLLYVIGKLRKLWPSINITEEIMKNIEYNIFRLNHTPEFNTIDSLSHFYAVLCRYLRTKNRLRVFVLDAMYCISFKAIPLIKQCLDVWGHIVPTAYVKLAKTPLVMCMVYLLHFYKCDDMFNRVQEIRYLLSKRYSYDMAEWNETRILECLKTAILQLRDIPIERKMLRLSLIILGKRNGAKWCQKFLVKSMLMPLIEDRATPVRVRNFCVSTLGPLMKPFPADMKVYCEIVMNQLFDMLEHANSQETKESIFVALLYMNKHNSQRVTKALLSWRPQRPISYELEQRFADFVREKPIKVWTRTLSKIT</sequence>
<feature type="compositionally biased region" description="Basic and acidic residues" evidence="1">
    <location>
        <begin position="1439"/>
        <end position="1448"/>
    </location>
</feature>
<evidence type="ECO:0000313" key="2">
    <source>
        <dbReference type="EMBL" id="KAG7311467.1"/>
    </source>
</evidence>
<feature type="compositionally biased region" description="Low complexity" evidence="1">
    <location>
        <begin position="921"/>
        <end position="935"/>
    </location>
</feature>
<comment type="caution">
    <text evidence="2">The sequence shown here is derived from an EMBL/GenBank/DDBJ whole genome shotgun (WGS) entry which is preliminary data.</text>
</comment>
<feature type="compositionally biased region" description="Basic and acidic residues" evidence="1">
    <location>
        <begin position="1026"/>
        <end position="1060"/>
    </location>
</feature>
<name>A0ABQ7R2E0_PLUXY</name>
<feature type="compositionally biased region" description="Basic and acidic residues" evidence="1">
    <location>
        <begin position="1261"/>
        <end position="1271"/>
    </location>
</feature>